<dbReference type="InterPro" id="IPR011250">
    <property type="entry name" value="OMP/PagP_B-barrel"/>
</dbReference>
<dbReference type="SUPFAM" id="SSF56925">
    <property type="entry name" value="OMPA-like"/>
    <property type="match status" value="1"/>
</dbReference>
<reference evidence="3 4" key="1">
    <citation type="submission" date="2019-04" db="EMBL/GenBank/DDBJ databases">
        <title>Rhizobium terrae sp. nov., isolated from a paddy soil.</title>
        <authorList>
            <person name="Lin S.-Y."/>
            <person name="Hameed A."/>
            <person name="Huang H.-I."/>
            <person name="Young C.-C."/>
        </authorList>
    </citation>
    <scope>NUCLEOTIDE SEQUENCE [LARGE SCALE GENOMIC DNA]</scope>
    <source>
        <strain evidence="3 4">CC-HIH110</strain>
    </source>
</reference>
<dbReference type="Gene3D" id="2.40.160.90">
    <property type="match status" value="1"/>
</dbReference>
<feature type="compositionally biased region" description="Pro residues" evidence="1">
    <location>
        <begin position="346"/>
        <end position="380"/>
    </location>
</feature>
<feature type="region of interest" description="Disordered" evidence="1">
    <location>
        <begin position="267"/>
        <end position="290"/>
    </location>
</feature>
<evidence type="ECO:0000256" key="1">
    <source>
        <dbReference type="SAM" id="MobiDB-lite"/>
    </source>
</evidence>
<organism evidence="3 4">
    <name type="scientific">Allorhizobium terrae</name>
    <dbReference type="NCBI Taxonomy" id="1848972"/>
    <lineage>
        <taxon>Bacteria</taxon>
        <taxon>Pseudomonadati</taxon>
        <taxon>Pseudomonadota</taxon>
        <taxon>Alphaproteobacteria</taxon>
        <taxon>Hyphomicrobiales</taxon>
        <taxon>Rhizobiaceae</taxon>
        <taxon>Rhizobium/Agrobacterium group</taxon>
        <taxon>Allorhizobium</taxon>
    </lineage>
</organism>
<dbReference type="Pfam" id="PF04773">
    <property type="entry name" value="FecR"/>
    <property type="match status" value="1"/>
</dbReference>
<feature type="compositionally biased region" description="Polar residues" evidence="1">
    <location>
        <begin position="381"/>
        <end position="395"/>
    </location>
</feature>
<protein>
    <recommendedName>
        <fullName evidence="2">FecR protein domain-containing protein</fullName>
    </recommendedName>
</protein>
<comment type="caution">
    <text evidence="3">The sequence shown here is derived from an EMBL/GenBank/DDBJ whole genome shotgun (WGS) entry which is preliminary data.</text>
</comment>
<gene>
    <name evidence="3" type="ORF">E6C51_12175</name>
</gene>
<feature type="region of interest" description="Disordered" evidence="1">
    <location>
        <begin position="185"/>
        <end position="218"/>
    </location>
</feature>
<dbReference type="InterPro" id="IPR006860">
    <property type="entry name" value="FecR"/>
</dbReference>
<feature type="domain" description="FecR protein" evidence="2">
    <location>
        <begin position="97"/>
        <end position="181"/>
    </location>
</feature>
<evidence type="ECO:0000313" key="3">
    <source>
        <dbReference type="EMBL" id="THF49692.1"/>
    </source>
</evidence>
<feature type="compositionally biased region" description="Polar residues" evidence="1">
    <location>
        <begin position="402"/>
        <end position="419"/>
    </location>
</feature>
<evidence type="ECO:0000313" key="4">
    <source>
        <dbReference type="Proteomes" id="UP000310754"/>
    </source>
</evidence>
<evidence type="ECO:0000259" key="2">
    <source>
        <dbReference type="Pfam" id="PF04773"/>
    </source>
</evidence>
<dbReference type="AlphaFoldDB" id="A0A4S3ZV64"/>
<dbReference type="EMBL" id="SSOA01000005">
    <property type="protein sequence ID" value="THF49692.1"/>
    <property type="molecule type" value="Genomic_DNA"/>
</dbReference>
<dbReference type="Proteomes" id="UP000310754">
    <property type="component" value="Unassembled WGS sequence"/>
</dbReference>
<feature type="compositionally biased region" description="Basic and acidic residues" evidence="1">
    <location>
        <begin position="188"/>
        <end position="206"/>
    </location>
</feature>
<name>A0A4S3ZV64_9HYPH</name>
<feature type="region of interest" description="Disordered" evidence="1">
    <location>
        <begin position="336"/>
        <end position="423"/>
    </location>
</feature>
<sequence>MKSPGPTMTPASLTIPRWQSVLRGLFDMGMRNSWWHAISAHLVVTGLGILVANGPAVARENARVGVASAVNPQASSEIPGQGARLMSIGDAVIHNQVINTSGEGLVQILLADGTAFTVGPNSKLTIDSFVYDPEAGTAKVSASLSRGFMRFIGGKTSKTDGGATINTPIGTAGIRGAVVDIDLGKMGQEPKRGSRGESGKKNTDREEGGDETPPHISMIFGRDVTLNFGGTSTRLFKAGYSIIVDANGRRVSRTPETFLKAMQSRLASPAGSHGGAGKVPVDDQVSQSGVGRYNSRSTLLSNLPVPQPRPVFLPEQTASATAKLSLIEQDANRAVAATTPGTSAPTPTPSPTPTPTPGPTPAPAPAPVPTPTPTPTPSPPINRTASVRVLTSASDDSIVGGSAQTDRTGTLSGNEGSDGTATLTDADTLRLPVYADRAFTRNSVSNVAYKGATYSGNAYVGTDNFRAYLLKNGSNPLYVIAGDAANAANVFTYSGIRHYTLSADAISPLVTGSGSALAFADGQRLSGVNFANAASSDLLIAVTPAPTDTSILAKGLQGWLVISGEGESQQSAIGMTTGKISLLDDDVTYGFSGKRGGSDRLSANGVTYYASGNIGSVAGANGGDAIFGSNGQYLVVTNTLDGTGSFLKDAVSYNSDGIEDETSFSTIHVGNLTSTTTSTQAYAGKTMQGFSSIALSEDGATSSVFGKVSMTFNASQSSFSADFSRIDGDSFSYNDRIGFTDRDGGAVYLDDKTFAASGGSNRAYVMSSKVAPVKVFEGGTSSELCNCSYLTWGWWGEADTGDGSIISGHLGNWIIGDVTANVDLPSSGTATYSGNAVGTVVSGSSQYIATGQLSATVDFAARNGTVSVNNFDSHSFSSGVTFPSSSSFSGTNGATQISGALVNGSSGEVAKGMMGSFSTSSGGWSASGIFGGNRN</sequence>
<proteinExistence type="predicted"/>
<feature type="compositionally biased region" description="Low complexity" evidence="1">
    <location>
        <begin position="336"/>
        <end position="345"/>
    </location>
</feature>
<accession>A0A4S3ZV64</accession>
<keyword evidence="4" id="KW-1185">Reference proteome</keyword>